<accession>A0A060T2M2</accession>
<evidence type="ECO:0000259" key="1">
    <source>
        <dbReference type="Pfam" id="PF12697"/>
    </source>
</evidence>
<sequence length="371" mass="42388">MKFVKSTHLIDATYPRKTEFCTASGRDKLQVAFNVYTATNPPTDKRPLNLIFAHGNGMHKDIYDYMIRQFFDSPLGPSLKRVVAIDSANQCDSYMANEGKLGATTFWSDCGRDICRIVRSVGLIDDINILIGHSMGGTQCMFAAYFEPMLFDSVVALDPIVFAEDGYRESPMKEAVRSVFDRVEQKLQDHFPNEQAYWDYMTKSKLGMPRKFHPEVQKIFVQSGARYNGDGTVSYKTPDRQQMITYNMTPYAYEDALKMINCLNCEVLHVAGTVFNLVSPRSAPKCRGALRHCTPVDIEGGNHLVPFEMANETFEAILPFVTRRYKRGLELKSEFDRRKAMSPEERAKFIRARREELYANYPDPKGMYAKL</sequence>
<evidence type="ECO:0000313" key="2">
    <source>
        <dbReference type="EMBL" id="CDP35049.1"/>
    </source>
</evidence>
<dbReference type="AlphaFoldDB" id="A0A060T2M2"/>
<dbReference type="PANTHER" id="PTHR43194:SF2">
    <property type="entry name" value="PEROXISOMAL MEMBRANE PROTEIN LPX1"/>
    <property type="match status" value="1"/>
</dbReference>
<organism evidence="2">
    <name type="scientific">Blastobotrys adeninivorans</name>
    <name type="common">Yeast</name>
    <name type="synonym">Arxula adeninivorans</name>
    <dbReference type="NCBI Taxonomy" id="409370"/>
    <lineage>
        <taxon>Eukaryota</taxon>
        <taxon>Fungi</taxon>
        <taxon>Dikarya</taxon>
        <taxon>Ascomycota</taxon>
        <taxon>Saccharomycotina</taxon>
        <taxon>Dipodascomycetes</taxon>
        <taxon>Dipodascales</taxon>
        <taxon>Trichomonascaceae</taxon>
        <taxon>Blastobotrys</taxon>
    </lineage>
</organism>
<protein>
    <submittedName>
        <fullName evidence="2">ARAD1C26444p</fullName>
    </submittedName>
</protein>
<dbReference type="InterPro" id="IPR050228">
    <property type="entry name" value="Carboxylesterase_BioH"/>
</dbReference>
<dbReference type="EMBL" id="HG937693">
    <property type="protein sequence ID" value="CDP35049.1"/>
    <property type="molecule type" value="Genomic_DNA"/>
</dbReference>
<dbReference type="InterPro" id="IPR000073">
    <property type="entry name" value="AB_hydrolase_1"/>
</dbReference>
<proteinExistence type="predicted"/>
<dbReference type="PANTHER" id="PTHR43194">
    <property type="entry name" value="HYDROLASE ALPHA/BETA FOLD FAMILY"/>
    <property type="match status" value="1"/>
</dbReference>
<gene>
    <name evidence="2" type="ORF">GNLVRS02_ARAD1C26444g</name>
</gene>
<dbReference type="PhylomeDB" id="A0A060T2M2"/>
<reference evidence="2" key="2">
    <citation type="submission" date="2014-06" db="EMBL/GenBank/DDBJ databases">
        <title>The complete genome of Blastobotrys (Arxula) adeninivorans LS3 - a yeast of biotechnological interest.</title>
        <authorList>
            <person name="Kunze G."/>
            <person name="Gaillardin C."/>
            <person name="Czernicka M."/>
            <person name="Durrens P."/>
            <person name="Martin T."/>
            <person name="Boer E."/>
            <person name="Gabaldon T."/>
            <person name="Cruz J."/>
            <person name="Talla E."/>
            <person name="Marck C."/>
            <person name="Goffeau A."/>
            <person name="Barbe V."/>
            <person name="Baret P."/>
            <person name="Baronian K."/>
            <person name="Beier S."/>
            <person name="Bleykasten C."/>
            <person name="Bode R."/>
            <person name="Casaregola S."/>
            <person name="Despons L."/>
            <person name="Fairhead C."/>
            <person name="Giersberg M."/>
            <person name="Gierski P."/>
            <person name="Hahnel U."/>
            <person name="Hartmann A."/>
            <person name="Jankowska D."/>
            <person name="Jubin C."/>
            <person name="Jung P."/>
            <person name="Lafontaine I."/>
            <person name="Leh-Louis V."/>
            <person name="Lemaire M."/>
            <person name="Marcet-Houben M."/>
            <person name="Mascher M."/>
            <person name="Morel G."/>
            <person name="Richard G.-F."/>
            <person name="Riechen J."/>
            <person name="Sacerdot C."/>
            <person name="Sarkar A."/>
            <person name="Savel G."/>
            <person name="Schacherer J."/>
            <person name="Sherman D."/>
            <person name="Straub M.-L."/>
            <person name="Stein N."/>
            <person name="Thierry A."/>
            <person name="Trautwein-Schult A."/>
            <person name="Westhof E."/>
            <person name="Worch S."/>
            <person name="Dujon B."/>
            <person name="Souciet J.-L."/>
            <person name="Wincker P."/>
            <person name="Scholz U."/>
            <person name="Neuveglise N."/>
        </authorList>
    </citation>
    <scope>NUCLEOTIDE SEQUENCE</scope>
    <source>
        <strain evidence="2">LS3</strain>
    </source>
</reference>
<dbReference type="Gene3D" id="3.40.50.1820">
    <property type="entry name" value="alpha/beta hydrolase"/>
    <property type="match status" value="1"/>
</dbReference>
<dbReference type="Pfam" id="PF12697">
    <property type="entry name" value="Abhydrolase_6"/>
    <property type="match status" value="1"/>
</dbReference>
<dbReference type="SUPFAM" id="SSF53474">
    <property type="entry name" value="alpha/beta-Hydrolases"/>
    <property type="match status" value="1"/>
</dbReference>
<dbReference type="InterPro" id="IPR029058">
    <property type="entry name" value="AB_hydrolase_fold"/>
</dbReference>
<feature type="domain" description="AB hydrolase-1" evidence="1">
    <location>
        <begin position="50"/>
        <end position="314"/>
    </location>
</feature>
<reference evidence="2" key="1">
    <citation type="submission" date="2014-02" db="EMBL/GenBank/DDBJ databases">
        <authorList>
            <person name="Genoscope - CEA"/>
        </authorList>
    </citation>
    <scope>NUCLEOTIDE SEQUENCE</scope>
    <source>
        <strain evidence="2">LS3</strain>
    </source>
</reference>
<name>A0A060T2M2_BLAAD</name>